<dbReference type="AlphaFoldDB" id="A0A917TBM0"/>
<evidence type="ECO:0000313" key="1">
    <source>
        <dbReference type="EMBL" id="GGM16829.1"/>
    </source>
</evidence>
<reference evidence="1" key="2">
    <citation type="submission" date="2020-09" db="EMBL/GenBank/DDBJ databases">
        <authorList>
            <person name="Sun Q."/>
            <person name="Zhou Y."/>
        </authorList>
    </citation>
    <scope>NUCLEOTIDE SEQUENCE</scope>
    <source>
        <strain evidence="1">CGMCC 1.6293</strain>
    </source>
</reference>
<proteinExistence type="predicted"/>
<evidence type="ECO:0000313" key="2">
    <source>
        <dbReference type="Proteomes" id="UP000649829"/>
    </source>
</evidence>
<protein>
    <submittedName>
        <fullName evidence="1">Uncharacterized protein</fullName>
    </submittedName>
</protein>
<dbReference type="Proteomes" id="UP000649829">
    <property type="component" value="Unassembled WGS sequence"/>
</dbReference>
<keyword evidence="2" id="KW-1185">Reference proteome</keyword>
<sequence>MGSSAPEDGDVFLPVDISGPTIEDRTDAARVETLGLNNGTVLANRIDITLSDGRRIVIEGPTALSAVVRLVQGLIT</sequence>
<organism evidence="1 2">
    <name type="scientific">Pseudooceanicola nanhaiensis</name>
    <dbReference type="NCBI Taxonomy" id="375761"/>
    <lineage>
        <taxon>Bacteria</taxon>
        <taxon>Pseudomonadati</taxon>
        <taxon>Pseudomonadota</taxon>
        <taxon>Alphaproteobacteria</taxon>
        <taxon>Rhodobacterales</taxon>
        <taxon>Paracoccaceae</taxon>
        <taxon>Pseudooceanicola</taxon>
    </lineage>
</organism>
<comment type="caution">
    <text evidence="1">The sequence shown here is derived from an EMBL/GenBank/DDBJ whole genome shotgun (WGS) entry which is preliminary data.</text>
</comment>
<accession>A0A917TBM0</accession>
<dbReference type="EMBL" id="BMLF01000008">
    <property type="protein sequence ID" value="GGM16829.1"/>
    <property type="molecule type" value="Genomic_DNA"/>
</dbReference>
<reference evidence="1" key="1">
    <citation type="journal article" date="2014" name="Int. J. Syst. Evol. Microbiol.">
        <title>Complete genome sequence of Corynebacterium casei LMG S-19264T (=DSM 44701T), isolated from a smear-ripened cheese.</title>
        <authorList>
            <consortium name="US DOE Joint Genome Institute (JGI-PGF)"/>
            <person name="Walter F."/>
            <person name="Albersmeier A."/>
            <person name="Kalinowski J."/>
            <person name="Ruckert C."/>
        </authorList>
    </citation>
    <scope>NUCLEOTIDE SEQUENCE</scope>
    <source>
        <strain evidence="1">CGMCC 1.6293</strain>
    </source>
</reference>
<gene>
    <name evidence="1" type="ORF">GCM10011534_43510</name>
</gene>
<name>A0A917TBM0_9RHOB</name>